<dbReference type="InterPro" id="IPR032675">
    <property type="entry name" value="LRR_dom_sf"/>
</dbReference>
<feature type="domain" description="F-box" evidence="1">
    <location>
        <begin position="18"/>
        <end position="58"/>
    </location>
</feature>
<sequence>MVLTRRAYREKMEVSRWLPNELLVQIIQHFSKAEQATLCRICKLFRDLCLPVLYRDVKIKNTQSVHSFCAGVIENPSRADTVRSLVLDLPYNPYTRIRRKLILTSLKLMLRLTHLSISPCVLDNRHGGRCALLEECSLPRLISCDITVPRWGVLDSPLQNSTADLVAVFLARHPTLKHVRIQVDSYDSGSCRMVTSPSIRVSLPNLECYEGDAVFMPAIDAMDLKEVRLVWPSKDEDIEKIVTRISPMTNPDVSFICSHVYWGDRSLDQIMTAVSTHMPHPRTLRLRCFGTFPFSTLNHNTIRRITECLPKFTKLVHLAIHHGRDYYAASRGNKDKDRVAVKRWGESCPTLEACFLNYYAWRKVGGRWEEYSIEEFWILAGLPDLTAYY</sequence>
<dbReference type="SUPFAM" id="SSF81383">
    <property type="entry name" value="F-box domain"/>
    <property type="match status" value="1"/>
</dbReference>
<dbReference type="Proteomes" id="UP000623467">
    <property type="component" value="Unassembled WGS sequence"/>
</dbReference>
<dbReference type="AlphaFoldDB" id="A0A8H6YNH3"/>
<evidence type="ECO:0000313" key="3">
    <source>
        <dbReference type="Proteomes" id="UP000623467"/>
    </source>
</evidence>
<keyword evidence="3" id="KW-1185">Reference proteome</keyword>
<proteinExistence type="predicted"/>
<evidence type="ECO:0000313" key="2">
    <source>
        <dbReference type="EMBL" id="KAF7361579.1"/>
    </source>
</evidence>
<accession>A0A8H6YNH3</accession>
<dbReference type="Pfam" id="PF12937">
    <property type="entry name" value="F-box-like"/>
    <property type="match status" value="1"/>
</dbReference>
<evidence type="ECO:0000259" key="1">
    <source>
        <dbReference type="Pfam" id="PF12937"/>
    </source>
</evidence>
<name>A0A8H6YNH3_9AGAR</name>
<dbReference type="EMBL" id="JACAZH010000008">
    <property type="protein sequence ID" value="KAF7361579.1"/>
    <property type="molecule type" value="Genomic_DNA"/>
</dbReference>
<gene>
    <name evidence="2" type="ORF">MSAN_01191900</name>
</gene>
<dbReference type="OrthoDB" id="2852950at2759"/>
<dbReference type="InterPro" id="IPR036047">
    <property type="entry name" value="F-box-like_dom_sf"/>
</dbReference>
<comment type="caution">
    <text evidence="2">The sequence shown here is derived from an EMBL/GenBank/DDBJ whole genome shotgun (WGS) entry which is preliminary data.</text>
</comment>
<organism evidence="2 3">
    <name type="scientific">Mycena sanguinolenta</name>
    <dbReference type="NCBI Taxonomy" id="230812"/>
    <lineage>
        <taxon>Eukaryota</taxon>
        <taxon>Fungi</taxon>
        <taxon>Dikarya</taxon>
        <taxon>Basidiomycota</taxon>
        <taxon>Agaricomycotina</taxon>
        <taxon>Agaricomycetes</taxon>
        <taxon>Agaricomycetidae</taxon>
        <taxon>Agaricales</taxon>
        <taxon>Marasmiineae</taxon>
        <taxon>Mycenaceae</taxon>
        <taxon>Mycena</taxon>
    </lineage>
</organism>
<dbReference type="InterPro" id="IPR001810">
    <property type="entry name" value="F-box_dom"/>
</dbReference>
<reference evidence="2" key="1">
    <citation type="submission" date="2020-05" db="EMBL/GenBank/DDBJ databases">
        <title>Mycena genomes resolve the evolution of fungal bioluminescence.</title>
        <authorList>
            <person name="Tsai I.J."/>
        </authorList>
    </citation>
    <scope>NUCLEOTIDE SEQUENCE</scope>
    <source>
        <strain evidence="2">160909Yilan</strain>
    </source>
</reference>
<dbReference type="Gene3D" id="3.80.10.10">
    <property type="entry name" value="Ribonuclease Inhibitor"/>
    <property type="match status" value="1"/>
</dbReference>
<protein>
    <recommendedName>
        <fullName evidence="1">F-box domain-containing protein</fullName>
    </recommendedName>
</protein>